<dbReference type="InterPro" id="IPR021569">
    <property type="entry name" value="TUG-UBL1"/>
</dbReference>
<dbReference type="GO" id="GO:0005737">
    <property type="term" value="C:cytoplasm"/>
    <property type="evidence" value="ECO:0007669"/>
    <property type="project" value="TreeGrafter"/>
</dbReference>
<protein>
    <submittedName>
        <fullName evidence="3">ASPSCR1 tether for SLC2A4, UBX domain containing</fullName>
    </submittedName>
</protein>
<dbReference type="GO" id="GO:0012506">
    <property type="term" value="C:vesicle membrane"/>
    <property type="evidence" value="ECO:0007669"/>
    <property type="project" value="TreeGrafter"/>
</dbReference>
<proteinExistence type="predicted"/>
<dbReference type="Proteomes" id="UP000694567">
    <property type="component" value="Unplaced"/>
</dbReference>
<reference evidence="3" key="1">
    <citation type="submission" date="2025-08" db="UniProtKB">
        <authorList>
            <consortium name="Ensembl"/>
        </authorList>
    </citation>
    <scope>IDENTIFICATION</scope>
</reference>
<dbReference type="PANTHER" id="PTHR46467:SF1">
    <property type="entry name" value="TETHER CONTAINING UBX DOMAIN FOR GLUT4"/>
    <property type="match status" value="1"/>
</dbReference>
<reference evidence="3" key="2">
    <citation type="submission" date="2025-09" db="UniProtKB">
        <authorList>
            <consortium name="Ensembl"/>
        </authorList>
    </citation>
    <scope>IDENTIFICATION</scope>
</reference>
<dbReference type="Gene3D" id="3.10.20.90">
    <property type="entry name" value="Phosphatidylinositol 3-kinase Catalytic Subunit, Chain A, domain 1"/>
    <property type="match status" value="1"/>
</dbReference>
<evidence type="ECO:0000313" key="4">
    <source>
        <dbReference type="Proteomes" id="UP000694567"/>
    </source>
</evidence>
<dbReference type="SUPFAM" id="SSF54236">
    <property type="entry name" value="Ubiquitin-like"/>
    <property type="match status" value="1"/>
</dbReference>
<dbReference type="GO" id="GO:0005634">
    <property type="term" value="C:nucleus"/>
    <property type="evidence" value="ECO:0007669"/>
    <property type="project" value="TreeGrafter"/>
</dbReference>
<dbReference type="Pfam" id="PF11470">
    <property type="entry name" value="TUG-UBL1"/>
    <property type="match status" value="1"/>
</dbReference>
<feature type="domain" description="TUG ubiquitin-like" evidence="2">
    <location>
        <begin position="19"/>
        <end position="41"/>
    </location>
</feature>
<dbReference type="PANTHER" id="PTHR46467">
    <property type="entry name" value="TETHER CONTAINING UBX DOMAIN FOR GLUT4"/>
    <property type="match status" value="1"/>
</dbReference>
<feature type="transmembrane region" description="Helical" evidence="1">
    <location>
        <begin position="70"/>
        <end position="93"/>
    </location>
</feature>
<dbReference type="Ensembl" id="ENSBOBT00000024109.1">
    <property type="protein sequence ID" value="ENSBOBP00000023593.1"/>
    <property type="gene ID" value="ENSBOBG00000014118.1"/>
</dbReference>
<dbReference type="InterPro" id="IPR029071">
    <property type="entry name" value="Ubiquitin-like_domsf"/>
</dbReference>
<evidence type="ECO:0000259" key="2">
    <source>
        <dbReference type="Pfam" id="PF11470"/>
    </source>
</evidence>
<organism evidence="3 4">
    <name type="scientific">Bubo bubo</name>
    <name type="common">Eurasian eagle-owl</name>
    <name type="synonym">Strix bubo</name>
    <dbReference type="NCBI Taxonomy" id="30461"/>
    <lineage>
        <taxon>Eukaryota</taxon>
        <taxon>Metazoa</taxon>
        <taxon>Chordata</taxon>
        <taxon>Craniata</taxon>
        <taxon>Vertebrata</taxon>
        <taxon>Euteleostomi</taxon>
        <taxon>Archelosauria</taxon>
        <taxon>Archosauria</taxon>
        <taxon>Dinosauria</taxon>
        <taxon>Saurischia</taxon>
        <taxon>Theropoda</taxon>
        <taxon>Coelurosauria</taxon>
        <taxon>Aves</taxon>
        <taxon>Neognathae</taxon>
        <taxon>Neoaves</taxon>
        <taxon>Telluraves</taxon>
        <taxon>Strigiformes</taxon>
        <taxon>Strigidae</taxon>
        <taxon>Bubo</taxon>
    </lineage>
</organism>
<keyword evidence="1" id="KW-0812">Transmembrane</keyword>
<sequence length="127" mass="14433">PRHCVMASPRSVLEAALDRSVLDLSLQWRFARLPNNAKLEMVPDRLSHARERPVRIALQLDDGSRLQDTFHFGFTFLLIFFFFPPDPIFLASFLSYIPHLLLVTLLHLNLLLTCAGAVPLVLCKCCC</sequence>
<evidence type="ECO:0000256" key="1">
    <source>
        <dbReference type="SAM" id="Phobius"/>
    </source>
</evidence>
<dbReference type="AlphaFoldDB" id="A0A8C0FVS2"/>
<keyword evidence="4" id="KW-1185">Reference proteome</keyword>
<keyword evidence="1" id="KW-0472">Membrane</keyword>
<accession>A0A8C0FVS2</accession>
<name>A0A8C0FVS2_BUBBB</name>
<dbReference type="GO" id="GO:0006886">
    <property type="term" value="P:intracellular protein transport"/>
    <property type="evidence" value="ECO:0007669"/>
    <property type="project" value="TreeGrafter"/>
</dbReference>
<dbReference type="GO" id="GO:0042593">
    <property type="term" value="P:glucose homeostasis"/>
    <property type="evidence" value="ECO:0007669"/>
    <property type="project" value="TreeGrafter"/>
</dbReference>
<feature type="transmembrane region" description="Helical" evidence="1">
    <location>
        <begin position="100"/>
        <end position="122"/>
    </location>
</feature>
<evidence type="ECO:0000313" key="3">
    <source>
        <dbReference type="Ensembl" id="ENSBOBP00000023593.1"/>
    </source>
</evidence>
<keyword evidence="1" id="KW-1133">Transmembrane helix</keyword>